<dbReference type="AlphaFoldDB" id="A1ZYI7"/>
<organism evidence="4 5">
    <name type="scientific">Microscilla marina ATCC 23134</name>
    <dbReference type="NCBI Taxonomy" id="313606"/>
    <lineage>
        <taxon>Bacteria</taxon>
        <taxon>Pseudomonadati</taxon>
        <taxon>Bacteroidota</taxon>
        <taxon>Cytophagia</taxon>
        <taxon>Cytophagales</taxon>
        <taxon>Microscillaceae</taxon>
        <taxon>Microscilla</taxon>
    </lineage>
</organism>
<keyword evidence="5" id="KW-1185">Reference proteome</keyword>
<name>A1ZYI7_MICM2</name>
<dbReference type="InterPro" id="IPR012338">
    <property type="entry name" value="Beta-lactam/transpept-like"/>
</dbReference>
<keyword evidence="4" id="KW-0645">Protease</keyword>
<dbReference type="OrthoDB" id="9802627at2"/>
<dbReference type="EC" id="3.4.16.4" evidence="4"/>
<accession>A1ZYI7</accession>
<comment type="similarity">
    <text evidence="1">Belongs to the peptidase S13 family.</text>
</comment>
<evidence type="ECO:0000256" key="3">
    <source>
        <dbReference type="SAM" id="SignalP"/>
    </source>
</evidence>
<dbReference type="Gene3D" id="3.40.710.10">
    <property type="entry name" value="DD-peptidase/beta-lactamase superfamily"/>
    <property type="match status" value="1"/>
</dbReference>
<comment type="caution">
    <text evidence="4">The sequence shown here is derived from an EMBL/GenBank/DDBJ whole genome shotgun (WGS) entry which is preliminary data.</text>
</comment>
<dbReference type="Pfam" id="PF02113">
    <property type="entry name" value="Peptidase_S13"/>
    <property type="match status" value="1"/>
</dbReference>
<reference evidence="4 5" key="1">
    <citation type="submission" date="2007-01" db="EMBL/GenBank/DDBJ databases">
        <authorList>
            <person name="Haygood M."/>
            <person name="Podell S."/>
            <person name="Anderson C."/>
            <person name="Hopkinson B."/>
            <person name="Roe K."/>
            <person name="Barbeau K."/>
            <person name="Gaasterland T."/>
            <person name="Ferriera S."/>
            <person name="Johnson J."/>
            <person name="Kravitz S."/>
            <person name="Beeson K."/>
            <person name="Sutton G."/>
            <person name="Rogers Y.-H."/>
            <person name="Friedman R."/>
            <person name="Frazier M."/>
            <person name="Venter J.C."/>
        </authorList>
    </citation>
    <scope>NUCLEOTIDE SEQUENCE [LARGE SCALE GENOMIC DNA]</scope>
    <source>
        <strain evidence="4 5">ATCC 23134</strain>
    </source>
</reference>
<proteinExistence type="inferred from homology"/>
<dbReference type="PANTHER" id="PTHR30023">
    <property type="entry name" value="D-ALANYL-D-ALANINE CARBOXYPEPTIDASE"/>
    <property type="match status" value="1"/>
</dbReference>
<protein>
    <submittedName>
        <fullName evidence="4">D-alanyl-D-alanine carboxypeptidase/D-alanyl-D-alanine-endopeptidase</fullName>
        <ecNumber evidence="4">3.4.16.4</ecNumber>
    </submittedName>
</protein>
<dbReference type="GO" id="GO:0009002">
    <property type="term" value="F:serine-type D-Ala-D-Ala carboxypeptidase activity"/>
    <property type="evidence" value="ECO:0007669"/>
    <property type="project" value="UniProtKB-EC"/>
</dbReference>
<evidence type="ECO:0000256" key="2">
    <source>
        <dbReference type="ARBA" id="ARBA00022801"/>
    </source>
</evidence>
<dbReference type="InterPro" id="IPR000667">
    <property type="entry name" value="Peptidase_S13"/>
</dbReference>
<dbReference type="eggNOG" id="COG2027">
    <property type="taxonomic scope" value="Bacteria"/>
</dbReference>
<evidence type="ECO:0000313" key="4">
    <source>
        <dbReference type="EMBL" id="EAY24571.1"/>
    </source>
</evidence>
<keyword evidence="4" id="KW-0121">Carboxypeptidase</keyword>
<dbReference type="Gene3D" id="3.50.80.20">
    <property type="entry name" value="D-Ala-D-Ala carboxypeptidase C, peptidase S13"/>
    <property type="match status" value="1"/>
</dbReference>
<dbReference type="GO" id="GO:0006508">
    <property type="term" value="P:proteolysis"/>
    <property type="evidence" value="ECO:0007669"/>
    <property type="project" value="InterPro"/>
</dbReference>
<evidence type="ECO:0000313" key="5">
    <source>
        <dbReference type="Proteomes" id="UP000004095"/>
    </source>
</evidence>
<evidence type="ECO:0000256" key="1">
    <source>
        <dbReference type="ARBA" id="ARBA00006096"/>
    </source>
</evidence>
<feature type="chain" id="PRO_5002642543" evidence="3">
    <location>
        <begin position="29"/>
        <end position="515"/>
    </location>
</feature>
<keyword evidence="2 4" id="KW-0378">Hydrolase</keyword>
<gene>
    <name evidence="4" type="ORF">M23134_06974</name>
</gene>
<dbReference type="PRINTS" id="PR00922">
    <property type="entry name" value="DADACBPTASE3"/>
</dbReference>
<dbReference type="EMBL" id="AAWS01000066">
    <property type="protein sequence ID" value="EAY24571.1"/>
    <property type="molecule type" value="Genomic_DNA"/>
</dbReference>
<dbReference type="PANTHER" id="PTHR30023:SF0">
    <property type="entry name" value="PENICILLIN-SENSITIVE CARBOXYPEPTIDASE A"/>
    <property type="match status" value="1"/>
</dbReference>
<sequence>MSQKLLLYIAAFMLITLVTCSHSQQKQAADMPSHLPDNNHAPKTTNPASIPVALKQLIDQLNRDAVLRHGSWALSVQDVTSGRQLVQVNPYQTMTVASSLKTVTTSAGLGILGSNYKFATQIQYDGALNGGVINGNVYIKGGGDPTLGSPLLGYSLDRTMNEWIAAMKKAGIRRIKGQLIIDETLFEENVTPSSWIWADMGNYYAAPAGAINVLDNTYKLYLQPANRLNTTPKVLRTSPWVPRIQFVNHLKTAAAGTGDQAYIHGAPYDHVRYINGTIPMGSTFSIKGALPDPGFYLGIAFRKKLIQNGLMTNKNKATTTRMMKLDKQRINYRRTLVYTHRSTTLKSLVKWINLYSINLYAEAVLKAIGIKQQAEGSTAAGAKAITQYWKAKGLSTSGLYIEDGSGLAQSNGITAYQLAQVQRLTAKQSYFNDYYQSLPVAGVSGTMRGLCRGTRAQNNLRAKTGGMTRVISFTGYFKNRAGQLRSFALVANQYTCKYNIIKAKLARLMVAMVEV</sequence>
<dbReference type="GO" id="GO:0000270">
    <property type="term" value="P:peptidoglycan metabolic process"/>
    <property type="evidence" value="ECO:0007669"/>
    <property type="project" value="TreeGrafter"/>
</dbReference>
<dbReference type="SUPFAM" id="SSF56601">
    <property type="entry name" value="beta-lactamase/transpeptidase-like"/>
    <property type="match status" value="1"/>
</dbReference>
<dbReference type="Proteomes" id="UP000004095">
    <property type="component" value="Unassembled WGS sequence"/>
</dbReference>
<feature type="signal peptide" evidence="3">
    <location>
        <begin position="1"/>
        <end position="28"/>
    </location>
</feature>
<dbReference type="RefSeq" id="WP_002704594.1">
    <property type="nucleotide sequence ID" value="NZ_AAWS01000066.1"/>
</dbReference>
<keyword evidence="3" id="KW-0732">Signal</keyword>
<dbReference type="NCBIfam" id="TIGR00666">
    <property type="entry name" value="PBP4"/>
    <property type="match status" value="1"/>
</dbReference>